<evidence type="ECO:0000256" key="2">
    <source>
        <dbReference type="ARBA" id="ARBA00009145"/>
    </source>
</evidence>
<feature type="compositionally biased region" description="Pro residues" evidence="7">
    <location>
        <begin position="262"/>
        <end position="274"/>
    </location>
</feature>
<evidence type="ECO:0000259" key="8">
    <source>
        <dbReference type="PROSITE" id="PS51186"/>
    </source>
</evidence>
<feature type="region of interest" description="Disordered" evidence="7">
    <location>
        <begin position="254"/>
        <end position="274"/>
    </location>
</feature>
<dbReference type="InterPro" id="IPR010167">
    <property type="entry name" value="NH2A_AcTrfase"/>
</dbReference>
<dbReference type="GO" id="GO:0006526">
    <property type="term" value="P:L-arginine biosynthetic process"/>
    <property type="evidence" value="ECO:0007669"/>
    <property type="project" value="UniProtKB-UniPathway"/>
</dbReference>
<dbReference type="FunCoup" id="E1ZQ16">
    <property type="interactions" value="135"/>
</dbReference>
<evidence type="ECO:0000256" key="4">
    <source>
        <dbReference type="ARBA" id="ARBA00022679"/>
    </source>
</evidence>
<dbReference type="CDD" id="cd04301">
    <property type="entry name" value="NAT_SF"/>
    <property type="match status" value="1"/>
</dbReference>
<dbReference type="UniPathway" id="UPA00068">
    <property type="reaction ID" value="UER00106"/>
</dbReference>
<dbReference type="Proteomes" id="UP000008141">
    <property type="component" value="Unassembled WGS sequence"/>
</dbReference>
<accession>E1ZQ16</accession>
<dbReference type="InterPro" id="IPR000182">
    <property type="entry name" value="GNAT_dom"/>
</dbReference>
<dbReference type="Gene3D" id="3.40.1160.10">
    <property type="entry name" value="Acetylglutamate kinase-like"/>
    <property type="match status" value="1"/>
</dbReference>
<organism evidence="10">
    <name type="scientific">Chlorella variabilis</name>
    <name type="common">Green alga</name>
    <dbReference type="NCBI Taxonomy" id="554065"/>
    <lineage>
        <taxon>Eukaryota</taxon>
        <taxon>Viridiplantae</taxon>
        <taxon>Chlorophyta</taxon>
        <taxon>core chlorophytes</taxon>
        <taxon>Trebouxiophyceae</taxon>
        <taxon>Chlorellales</taxon>
        <taxon>Chlorellaceae</taxon>
        <taxon>Chlorella clade</taxon>
        <taxon>Chlorella</taxon>
    </lineage>
</organism>
<dbReference type="KEGG" id="cvr:CHLNCDRAFT_7287"/>
<dbReference type="OrthoDB" id="438291at2759"/>
<protein>
    <recommendedName>
        <fullName evidence="3">amino-acid N-acetyltransferase</fullName>
        <ecNumber evidence="3">2.3.1.1</ecNumber>
    </recommendedName>
</protein>
<dbReference type="PROSITE" id="PS51186">
    <property type="entry name" value="GNAT"/>
    <property type="match status" value="1"/>
</dbReference>
<feature type="non-terminal residue" evidence="9">
    <location>
        <position position="517"/>
    </location>
</feature>
<sequence length="517" mass="56192">FVQFFRQASPYIEGHRSRTFVLAIPGEVVDQKDILHSLLEDVALLHGLGAKLVIVIGARPQINKAMRESGVEPRYEHGYRVTDAASLQAAIRAAGQARMEVESRLSKARAFGAGLCSMFLCQQQQQHYGPALTTVSGNYVAAKRKGVVGGVDYQLTGVVRFVQADPVRRQLSEGNVVLLSNLGYSAAGEVLNCDIYSVAARAAIDLAADKLIVMTTQESQPLDLPLWLPLSDAEAMLLRMAPPGQHGEMEMLEDDLQRAPDRPTPSSSPVPIAPLPHRHLAGYASGSESGNGSGASNSSSTAALDMDFDRWYDLGLPPPLLAACAVCRSGVKRAHLVDARMDGGLLLELYSRDGVGSMISTDFYEGIRRAGMQDLASIQELLRPLEDRGVLVKRSEEQLLSELPYFTVLERESKVLGCAAMKPLGRNGEGDEVAELAAFCVHPSYRGGGKGDSLLEYLESDAAQCGIQRLVLLTTRTADWFEQRGFKPAGAAHLSQLLPPERRQRIDPLRNSQLYSK</sequence>
<dbReference type="GO" id="GO:0005737">
    <property type="term" value="C:cytoplasm"/>
    <property type="evidence" value="ECO:0007669"/>
    <property type="project" value="InterPro"/>
</dbReference>
<dbReference type="STRING" id="554065.E1ZQ16"/>
<comment type="similarity">
    <text evidence="2">Belongs to the acetyltransferase family. ArgA subfamily.</text>
</comment>
<gene>
    <name evidence="9" type="ORF">CHLNCDRAFT_7287</name>
</gene>
<keyword evidence="5" id="KW-0012">Acyltransferase</keyword>
<dbReference type="PIRSF" id="PIRSF000423">
    <property type="entry name" value="ArgA"/>
    <property type="match status" value="1"/>
</dbReference>
<keyword evidence="10" id="KW-1185">Reference proteome</keyword>
<dbReference type="InParanoid" id="E1ZQ16"/>
<evidence type="ECO:0000313" key="9">
    <source>
        <dbReference type="EMBL" id="EFN52161.1"/>
    </source>
</evidence>
<evidence type="ECO:0000313" key="10">
    <source>
        <dbReference type="Proteomes" id="UP000008141"/>
    </source>
</evidence>
<dbReference type="SUPFAM" id="SSF55729">
    <property type="entry name" value="Acyl-CoA N-acyltransferases (Nat)"/>
    <property type="match status" value="1"/>
</dbReference>
<evidence type="ECO:0000256" key="1">
    <source>
        <dbReference type="ARBA" id="ARBA00004925"/>
    </source>
</evidence>
<dbReference type="InterPro" id="IPR036393">
    <property type="entry name" value="AceGlu_kinase-like_sf"/>
</dbReference>
<name>E1ZQ16_CHLVA</name>
<comment type="catalytic activity">
    <reaction evidence="6">
        <text>L-glutamate + acetyl-CoA = N-acetyl-L-glutamate + CoA + H(+)</text>
        <dbReference type="Rhea" id="RHEA:24292"/>
        <dbReference type="ChEBI" id="CHEBI:15378"/>
        <dbReference type="ChEBI" id="CHEBI:29985"/>
        <dbReference type="ChEBI" id="CHEBI:44337"/>
        <dbReference type="ChEBI" id="CHEBI:57287"/>
        <dbReference type="ChEBI" id="CHEBI:57288"/>
        <dbReference type="EC" id="2.3.1.1"/>
    </reaction>
</comment>
<dbReference type="OMA" id="KRKYNWD"/>
<evidence type="ECO:0000256" key="7">
    <source>
        <dbReference type="SAM" id="MobiDB-lite"/>
    </source>
</evidence>
<dbReference type="Gene3D" id="3.40.630.30">
    <property type="match status" value="1"/>
</dbReference>
<keyword evidence="4" id="KW-0808">Transferase</keyword>
<dbReference type="SUPFAM" id="SSF53633">
    <property type="entry name" value="Carbamate kinase-like"/>
    <property type="match status" value="2"/>
</dbReference>
<proteinExistence type="inferred from homology"/>
<evidence type="ECO:0000256" key="5">
    <source>
        <dbReference type="ARBA" id="ARBA00023315"/>
    </source>
</evidence>
<dbReference type="RefSeq" id="XP_005844263.1">
    <property type="nucleotide sequence ID" value="XM_005844201.1"/>
</dbReference>
<evidence type="ECO:0000256" key="6">
    <source>
        <dbReference type="ARBA" id="ARBA00048372"/>
    </source>
</evidence>
<evidence type="ECO:0000256" key="3">
    <source>
        <dbReference type="ARBA" id="ARBA00012697"/>
    </source>
</evidence>
<dbReference type="InterPro" id="IPR001048">
    <property type="entry name" value="Asp/Glu/Uridylate_kinase"/>
</dbReference>
<dbReference type="HAMAP" id="MF_01105">
    <property type="entry name" value="N_acetyl_glu_synth"/>
    <property type="match status" value="1"/>
</dbReference>
<dbReference type="GO" id="GO:0004042">
    <property type="term" value="F:L-glutamate N-acetyltransferase activity"/>
    <property type="evidence" value="ECO:0007669"/>
    <property type="project" value="InterPro"/>
</dbReference>
<dbReference type="EC" id="2.3.1.1" evidence="3"/>
<dbReference type="PANTHER" id="PTHR30602:SF12">
    <property type="entry name" value="AMINO-ACID ACETYLTRANSFERASE NAGS1, CHLOROPLASTIC-RELATED"/>
    <property type="match status" value="1"/>
</dbReference>
<dbReference type="Pfam" id="PF00696">
    <property type="entry name" value="AA_kinase"/>
    <property type="match status" value="1"/>
</dbReference>
<dbReference type="Pfam" id="PF13508">
    <property type="entry name" value="Acetyltransf_7"/>
    <property type="match status" value="1"/>
</dbReference>
<comment type="pathway">
    <text evidence="1">Amino-acid biosynthesis; L-arginine biosynthesis; N(2)-acetyl-L-ornithine from L-glutamate: step 1/4.</text>
</comment>
<reference evidence="9 10" key="1">
    <citation type="journal article" date="2010" name="Plant Cell">
        <title>The Chlorella variabilis NC64A genome reveals adaptation to photosymbiosis, coevolution with viruses, and cryptic sex.</title>
        <authorList>
            <person name="Blanc G."/>
            <person name="Duncan G."/>
            <person name="Agarkova I."/>
            <person name="Borodovsky M."/>
            <person name="Gurnon J."/>
            <person name="Kuo A."/>
            <person name="Lindquist E."/>
            <person name="Lucas S."/>
            <person name="Pangilinan J."/>
            <person name="Polle J."/>
            <person name="Salamov A."/>
            <person name="Terry A."/>
            <person name="Yamada T."/>
            <person name="Dunigan D.D."/>
            <person name="Grigoriev I.V."/>
            <person name="Claverie J.M."/>
            <person name="Van Etten J.L."/>
        </authorList>
    </citation>
    <scope>NUCLEOTIDE SEQUENCE [LARGE SCALE GENOMIC DNA]</scope>
    <source>
        <strain evidence="9 10">NC64A</strain>
    </source>
</reference>
<dbReference type="eggNOG" id="KOG2436">
    <property type="taxonomic scope" value="Eukaryota"/>
</dbReference>
<dbReference type="InterPro" id="IPR016181">
    <property type="entry name" value="Acyl_CoA_acyltransferase"/>
</dbReference>
<dbReference type="EMBL" id="GL433858">
    <property type="protein sequence ID" value="EFN52161.1"/>
    <property type="molecule type" value="Genomic_DNA"/>
</dbReference>
<feature type="domain" description="N-acetyltransferase" evidence="8">
    <location>
        <begin position="365"/>
        <end position="507"/>
    </location>
</feature>
<dbReference type="GeneID" id="17351526"/>
<dbReference type="AlphaFoldDB" id="E1ZQ16"/>
<dbReference type="PANTHER" id="PTHR30602">
    <property type="entry name" value="AMINO-ACID ACETYLTRANSFERASE"/>
    <property type="match status" value="1"/>
</dbReference>
<feature type="non-terminal residue" evidence="9">
    <location>
        <position position="1"/>
    </location>
</feature>